<proteinExistence type="predicted"/>
<dbReference type="EMBL" id="CM017326">
    <property type="protein sequence ID" value="KAE8077661.1"/>
    <property type="molecule type" value="Genomic_DNA"/>
</dbReference>
<dbReference type="OrthoDB" id="10261556at2759"/>
<keyword evidence="3" id="KW-1185">Reference proteome</keyword>
<dbReference type="PANTHER" id="PTHR47765:SF2">
    <property type="entry name" value="EXONUCLEASE MUT-7 HOMOLOG"/>
    <property type="match status" value="1"/>
</dbReference>
<dbReference type="InterPro" id="IPR036397">
    <property type="entry name" value="RNaseH_sf"/>
</dbReference>
<evidence type="ECO:0000313" key="3">
    <source>
        <dbReference type="Proteomes" id="UP000327013"/>
    </source>
</evidence>
<evidence type="ECO:0000259" key="1">
    <source>
        <dbReference type="Pfam" id="PF01612"/>
    </source>
</evidence>
<evidence type="ECO:0000313" key="2">
    <source>
        <dbReference type="EMBL" id="KAE8077661.1"/>
    </source>
</evidence>
<dbReference type="InterPro" id="IPR002562">
    <property type="entry name" value="3'-5'_exonuclease_dom"/>
</dbReference>
<dbReference type="AlphaFoldDB" id="A0A5N6RIP1"/>
<reference evidence="2 3" key="1">
    <citation type="submission" date="2019-06" db="EMBL/GenBank/DDBJ databases">
        <title>A chromosomal-level reference genome of Carpinus fangiana (Coryloideae, Betulaceae).</title>
        <authorList>
            <person name="Yang X."/>
            <person name="Wang Z."/>
            <person name="Zhang L."/>
            <person name="Hao G."/>
            <person name="Liu J."/>
            <person name="Yang Y."/>
        </authorList>
    </citation>
    <scope>NUCLEOTIDE SEQUENCE [LARGE SCALE GENOMIC DNA]</scope>
    <source>
        <strain evidence="2">Cfa_2016G</strain>
        <tissue evidence="2">Leaf</tissue>
    </source>
</reference>
<dbReference type="InterPro" id="IPR012337">
    <property type="entry name" value="RNaseH-like_sf"/>
</dbReference>
<dbReference type="Proteomes" id="UP000327013">
    <property type="component" value="Chromosome 6"/>
</dbReference>
<dbReference type="SUPFAM" id="SSF53098">
    <property type="entry name" value="Ribonuclease H-like"/>
    <property type="match status" value="1"/>
</dbReference>
<dbReference type="GO" id="GO:0006139">
    <property type="term" value="P:nucleobase-containing compound metabolic process"/>
    <property type="evidence" value="ECO:0007669"/>
    <property type="project" value="InterPro"/>
</dbReference>
<dbReference type="Pfam" id="PF01612">
    <property type="entry name" value="DNA_pol_A_exo1"/>
    <property type="match status" value="1"/>
</dbReference>
<accession>A0A5N6RIP1</accession>
<sequence>MDPKNQKPLKIHLVCSAHSPEFAHLTQSLTRSSLVALDAEWKSIRSHKSQFPTVTLLQLACQLGPRLGADPDESAESEDSVTFLVDLSSIPLSSIWELLRDVFASPDILKLGFRFKQDLIYLSSTFCAQGCDPGFDRVIA</sequence>
<gene>
    <name evidence="2" type="ORF">FH972_016204</name>
</gene>
<dbReference type="PANTHER" id="PTHR47765">
    <property type="entry name" value="3'-5' EXONUCLEASE DOMAIN-CONTAINING PROTEIN"/>
    <property type="match status" value="1"/>
</dbReference>
<organism evidence="2 3">
    <name type="scientific">Carpinus fangiana</name>
    <dbReference type="NCBI Taxonomy" id="176857"/>
    <lineage>
        <taxon>Eukaryota</taxon>
        <taxon>Viridiplantae</taxon>
        <taxon>Streptophyta</taxon>
        <taxon>Embryophyta</taxon>
        <taxon>Tracheophyta</taxon>
        <taxon>Spermatophyta</taxon>
        <taxon>Magnoliopsida</taxon>
        <taxon>eudicotyledons</taxon>
        <taxon>Gunneridae</taxon>
        <taxon>Pentapetalae</taxon>
        <taxon>rosids</taxon>
        <taxon>fabids</taxon>
        <taxon>Fagales</taxon>
        <taxon>Betulaceae</taxon>
        <taxon>Carpinus</taxon>
    </lineage>
</organism>
<name>A0A5N6RIP1_9ROSI</name>
<feature type="domain" description="3'-5' exonuclease" evidence="1">
    <location>
        <begin position="21"/>
        <end position="126"/>
    </location>
</feature>
<protein>
    <recommendedName>
        <fullName evidence="1">3'-5' exonuclease domain-containing protein</fullName>
    </recommendedName>
</protein>
<dbReference type="Gene3D" id="3.30.420.10">
    <property type="entry name" value="Ribonuclease H-like superfamily/Ribonuclease H"/>
    <property type="match status" value="1"/>
</dbReference>
<dbReference type="GO" id="GO:0008408">
    <property type="term" value="F:3'-5' exonuclease activity"/>
    <property type="evidence" value="ECO:0007669"/>
    <property type="project" value="InterPro"/>
</dbReference>
<dbReference type="InterPro" id="IPR052408">
    <property type="entry name" value="Exonuclease_MUT-7-like"/>
</dbReference>
<dbReference type="GO" id="GO:0003676">
    <property type="term" value="F:nucleic acid binding"/>
    <property type="evidence" value="ECO:0007669"/>
    <property type="project" value="InterPro"/>
</dbReference>